<evidence type="ECO:0000313" key="2">
    <source>
        <dbReference type="Proteomes" id="UP001565927"/>
    </source>
</evidence>
<dbReference type="RefSeq" id="WP_370441770.1">
    <property type="nucleotide sequence ID" value="NZ_JBGFTU010000013.1"/>
</dbReference>
<dbReference type="Proteomes" id="UP001565927">
    <property type="component" value="Unassembled WGS sequence"/>
</dbReference>
<comment type="caution">
    <text evidence="1">The sequence shown here is derived from an EMBL/GenBank/DDBJ whole genome shotgun (WGS) entry which is preliminary data.</text>
</comment>
<accession>A0ABV4H1U0</accession>
<keyword evidence="2" id="KW-1185">Reference proteome</keyword>
<gene>
    <name evidence="1" type="ORF">AB2L27_12335</name>
</gene>
<reference evidence="1 2" key="1">
    <citation type="submission" date="2024-07" db="EMBL/GenBank/DDBJ databases">
        <authorList>
            <person name="Thanompreechachai J."/>
            <person name="Duangmal K."/>
        </authorList>
    </citation>
    <scope>NUCLEOTIDE SEQUENCE [LARGE SCALE GENOMIC DNA]</scope>
    <source>
        <strain evidence="1 2">LSe6-4</strain>
    </source>
</reference>
<evidence type="ECO:0000313" key="1">
    <source>
        <dbReference type="EMBL" id="MEZ0165541.1"/>
    </source>
</evidence>
<sequence length="178" mass="18522">MRWEELFDDLEGQVEHAVRQDLAAEVADRTRREQATVSLADRARAARGPLTWSLRDGSTLVGSVHGAGPGWFLLTSDRGAQVLLAADAVVAVRGLPGWSAPPLGAVAARRTFLVALRALGDAGVRVRVVTATGTHGGRLGRVGADHLDLVPGDGPDVGVGAEAVTVPFGAVLAVWEVP</sequence>
<proteinExistence type="predicted"/>
<dbReference type="EMBL" id="JBGFTU010000013">
    <property type="protein sequence ID" value="MEZ0165541.1"/>
    <property type="molecule type" value="Genomic_DNA"/>
</dbReference>
<protein>
    <submittedName>
        <fullName evidence="1">Uncharacterized protein</fullName>
    </submittedName>
</protein>
<organism evidence="1 2">
    <name type="scientific">Kineococcus halophytocola</name>
    <dbReference type="NCBI Taxonomy" id="3234027"/>
    <lineage>
        <taxon>Bacteria</taxon>
        <taxon>Bacillati</taxon>
        <taxon>Actinomycetota</taxon>
        <taxon>Actinomycetes</taxon>
        <taxon>Kineosporiales</taxon>
        <taxon>Kineosporiaceae</taxon>
        <taxon>Kineococcus</taxon>
    </lineage>
</organism>
<name>A0ABV4H1U0_9ACTN</name>